<proteinExistence type="inferred from homology"/>
<dbReference type="Pfam" id="PF02687">
    <property type="entry name" value="FtsX"/>
    <property type="match status" value="1"/>
</dbReference>
<dbReference type="PANTHER" id="PTHR30572">
    <property type="entry name" value="MEMBRANE COMPONENT OF TRANSPORTER-RELATED"/>
    <property type="match status" value="1"/>
</dbReference>
<reference evidence="9 10" key="1">
    <citation type="submission" date="2019-10" db="EMBL/GenBank/DDBJ databases">
        <title>Genome sequence of Luteimicrobium xylanilyticum HY-24.</title>
        <authorList>
            <person name="Kim D.Y."/>
            <person name="Park H.-Y."/>
        </authorList>
    </citation>
    <scope>NUCLEOTIDE SEQUENCE [LARGE SCALE GENOMIC DNA]</scope>
    <source>
        <strain evidence="9 10">HY-24</strain>
    </source>
</reference>
<comment type="similarity">
    <text evidence="6">Belongs to the ABC-4 integral membrane protein family.</text>
</comment>
<organism evidence="9 10">
    <name type="scientific">Luteimicrobium xylanilyticum</name>
    <dbReference type="NCBI Taxonomy" id="1133546"/>
    <lineage>
        <taxon>Bacteria</taxon>
        <taxon>Bacillati</taxon>
        <taxon>Actinomycetota</taxon>
        <taxon>Actinomycetes</taxon>
        <taxon>Micrococcales</taxon>
        <taxon>Luteimicrobium</taxon>
    </lineage>
</organism>
<keyword evidence="2" id="KW-1003">Cell membrane</keyword>
<evidence type="ECO:0000313" key="10">
    <source>
        <dbReference type="Proteomes" id="UP000326702"/>
    </source>
</evidence>
<evidence type="ECO:0000256" key="5">
    <source>
        <dbReference type="ARBA" id="ARBA00023136"/>
    </source>
</evidence>
<evidence type="ECO:0000256" key="7">
    <source>
        <dbReference type="SAM" id="Phobius"/>
    </source>
</evidence>
<evidence type="ECO:0000256" key="2">
    <source>
        <dbReference type="ARBA" id="ARBA00022475"/>
    </source>
</evidence>
<keyword evidence="5 7" id="KW-0472">Membrane</keyword>
<evidence type="ECO:0000259" key="8">
    <source>
        <dbReference type="Pfam" id="PF02687"/>
    </source>
</evidence>
<evidence type="ECO:0000256" key="3">
    <source>
        <dbReference type="ARBA" id="ARBA00022692"/>
    </source>
</evidence>
<feature type="transmembrane region" description="Helical" evidence="7">
    <location>
        <begin position="290"/>
        <end position="317"/>
    </location>
</feature>
<dbReference type="AlphaFoldDB" id="A0A5P9Q8C0"/>
<accession>A0A5P9Q8C0</accession>
<feature type="domain" description="ABC3 transporter permease C-terminal" evidence="8">
    <location>
        <begin position="250"/>
        <end position="357"/>
    </location>
</feature>
<evidence type="ECO:0000256" key="1">
    <source>
        <dbReference type="ARBA" id="ARBA00004651"/>
    </source>
</evidence>
<dbReference type="EMBL" id="CP045529">
    <property type="protein sequence ID" value="QFU97681.1"/>
    <property type="molecule type" value="Genomic_DNA"/>
</dbReference>
<dbReference type="InterPro" id="IPR050250">
    <property type="entry name" value="Macrolide_Exporter_MacB"/>
</dbReference>
<sequence>MRGPRTLVREAWAVTRAERVGTALILVVVVAMCVSVILTTGRSIGSERAVLSSIDGEGVRTIVVRADPQAEIDSTVVGRIRTFSGVEWVGAFGPAQDVQVSTLPEPAPVAMRTLASTDDGRLHLGRFTIDGPSGEASADALRALGLLDPSGDVTTTDGEDVAVTGRLDVPSFLAFLQPLVVQRTRSDQVGPAAVIVVLARSARDVEPVATQLPAVLDASDAKFVSIQTSHELVVLHRLVEGQLGGFSRALVALVFVILSVVVAALLYGLIMMRRKDYGRRRALGATRRFVVGLVVARTVIPAAAGAAAGTGGAVVVLRALGDPLPDVGFCLGLGILALAAAAAGAVVPAIAASRRDPLSELRVP</sequence>
<name>A0A5P9Q8C0_9MICO</name>
<comment type="subcellular location">
    <subcellularLocation>
        <location evidence="1">Cell membrane</location>
        <topology evidence="1">Multi-pass membrane protein</topology>
    </subcellularLocation>
</comment>
<feature type="transmembrane region" description="Helical" evidence="7">
    <location>
        <begin position="20"/>
        <end position="38"/>
    </location>
</feature>
<dbReference type="GO" id="GO:0005886">
    <property type="term" value="C:plasma membrane"/>
    <property type="evidence" value="ECO:0007669"/>
    <property type="project" value="UniProtKB-SubCell"/>
</dbReference>
<protein>
    <recommendedName>
        <fullName evidence="8">ABC3 transporter permease C-terminal domain-containing protein</fullName>
    </recommendedName>
</protein>
<dbReference type="KEGG" id="lxl:KDY119_01180"/>
<gene>
    <name evidence="9" type="ORF">KDY119_01180</name>
</gene>
<keyword evidence="3 7" id="KW-0812">Transmembrane</keyword>
<evidence type="ECO:0000256" key="4">
    <source>
        <dbReference type="ARBA" id="ARBA00022989"/>
    </source>
</evidence>
<keyword evidence="4 7" id="KW-1133">Transmembrane helix</keyword>
<evidence type="ECO:0000256" key="6">
    <source>
        <dbReference type="ARBA" id="ARBA00038076"/>
    </source>
</evidence>
<evidence type="ECO:0000313" key="9">
    <source>
        <dbReference type="EMBL" id="QFU97681.1"/>
    </source>
</evidence>
<dbReference type="PANTHER" id="PTHR30572:SF4">
    <property type="entry name" value="ABC TRANSPORTER PERMEASE YTRF"/>
    <property type="match status" value="1"/>
</dbReference>
<feature type="transmembrane region" description="Helical" evidence="7">
    <location>
        <begin position="329"/>
        <end position="352"/>
    </location>
</feature>
<dbReference type="InterPro" id="IPR003838">
    <property type="entry name" value="ABC3_permease_C"/>
</dbReference>
<keyword evidence="10" id="KW-1185">Reference proteome</keyword>
<dbReference type="Proteomes" id="UP000326702">
    <property type="component" value="Chromosome"/>
</dbReference>
<feature type="transmembrane region" description="Helical" evidence="7">
    <location>
        <begin position="249"/>
        <end position="270"/>
    </location>
</feature>
<dbReference type="GO" id="GO:0022857">
    <property type="term" value="F:transmembrane transporter activity"/>
    <property type="evidence" value="ECO:0007669"/>
    <property type="project" value="TreeGrafter"/>
</dbReference>